<dbReference type="EMBL" id="CP003360">
    <property type="protein sequence ID" value="AFM27638.1"/>
    <property type="molecule type" value="Genomic_DNA"/>
</dbReference>
<organism evidence="2 3">
    <name type="scientific">Desulfomonile tiedjei (strain ATCC 49306 / DSM 6799 / DCB-1)</name>
    <dbReference type="NCBI Taxonomy" id="706587"/>
    <lineage>
        <taxon>Bacteria</taxon>
        <taxon>Pseudomonadati</taxon>
        <taxon>Thermodesulfobacteriota</taxon>
        <taxon>Desulfomonilia</taxon>
        <taxon>Desulfomonilales</taxon>
        <taxon>Desulfomonilaceae</taxon>
        <taxon>Desulfomonile</taxon>
    </lineage>
</organism>
<sequence>MIQLRTRLLGKAILILLFAFVACTNSTTSHAQTWGANGLFSLNSLESVVGPIFPVGGWCNSFRSEIGAGVGVAKFDKATLNSSLGTFDLIRYDPDASQGQDTLDGSPLKYQVKAILRLWRLGLRAAYENFDARTYLAKSGKFDFTGLNLGADFDLVQFNWLSIGLGGDFYFIDPYFRGAILHPYVPPNIELIDIKGERPINWGAYFRYMPPDILGFPMHVEAFFRLPYRKASSYSSLGASLVFRPQIYRFDVSAKLSFEKAYLKFSGVSSIDTANPETFQNWEFNSVWKLFSVDVAIYF</sequence>
<reference evidence="3" key="1">
    <citation type="submission" date="2012-06" db="EMBL/GenBank/DDBJ databases">
        <title>Complete sequence of chromosome of Desulfomonile tiedjei DSM 6799.</title>
        <authorList>
            <person name="Lucas S."/>
            <person name="Copeland A."/>
            <person name="Lapidus A."/>
            <person name="Glavina del Rio T."/>
            <person name="Dalin E."/>
            <person name="Tice H."/>
            <person name="Bruce D."/>
            <person name="Goodwin L."/>
            <person name="Pitluck S."/>
            <person name="Peters L."/>
            <person name="Ovchinnikova G."/>
            <person name="Zeytun A."/>
            <person name="Lu M."/>
            <person name="Kyrpides N."/>
            <person name="Mavromatis K."/>
            <person name="Ivanova N."/>
            <person name="Brettin T."/>
            <person name="Detter J.C."/>
            <person name="Han C."/>
            <person name="Larimer F."/>
            <person name="Land M."/>
            <person name="Hauser L."/>
            <person name="Markowitz V."/>
            <person name="Cheng J.-F."/>
            <person name="Hugenholtz P."/>
            <person name="Woyke T."/>
            <person name="Wu D."/>
            <person name="Spring S."/>
            <person name="Schroeder M."/>
            <person name="Brambilla E."/>
            <person name="Klenk H.-P."/>
            <person name="Eisen J.A."/>
        </authorList>
    </citation>
    <scope>NUCLEOTIDE SEQUENCE [LARGE SCALE GENOMIC DNA]</scope>
    <source>
        <strain evidence="3">ATCC 49306 / DSM 6799 / DCB-1</strain>
    </source>
</reference>
<dbReference type="HOGENOM" id="CLU_929780_0_0_7"/>
<evidence type="ECO:0000313" key="2">
    <source>
        <dbReference type="EMBL" id="AFM27638.1"/>
    </source>
</evidence>
<name>I4CDJ7_DESTA</name>
<dbReference type="KEGG" id="dti:Desti_5027"/>
<evidence type="ECO:0000313" key="3">
    <source>
        <dbReference type="Proteomes" id="UP000006055"/>
    </source>
</evidence>
<feature type="signal peptide" evidence="1">
    <location>
        <begin position="1"/>
        <end position="31"/>
    </location>
</feature>
<protein>
    <recommendedName>
        <fullName evidence="4">Outer membrane protein beta-barrel domain-containing protein</fullName>
    </recommendedName>
</protein>
<dbReference type="Proteomes" id="UP000006055">
    <property type="component" value="Chromosome"/>
</dbReference>
<evidence type="ECO:0008006" key="4">
    <source>
        <dbReference type="Google" id="ProtNLM"/>
    </source>
</evidence>
<evidence type="ECO:0000256" key="1">
    <source>
        <dbReference type="SAM" id="SignalP"/>
    </source>
</evidence>
<keyword evidence="1" id="KW-0732">Signal</keyword>
<keyword evidence="3" id="KW-1185">Reference proteome</keyword>
<feature type="chain" id="PRO_5003687495" description="Outer membrane protein beta-barrel domain-containing protein" evidence="1">
    <location>
        <begin position="32"/>
        <end position="299"/>
    </location>
</feature>
<dbReference type="AlphaFoldDB" id="I4CDJ7"/>
<dbReference type="PROSITE" id="PS51257">
    <property type="entry name" value="PROKAR_LIPOPROTEIN"/>
    <property type="match status" value="1"/>
</dbReference>
<proteinExistence type="predicted"/>
<gene>
    <name evidence="2" type="ordered locus">Desti_5027</name>
</gene>
<dbReference type="RefSeq" id="WP_014812741.1">
    <property type="nucleotide sequence ID" value="NC_018025.1"/>
</dbReference>
<accession>I4CDJ7</accession>